<keyword evidence="2" id="KW-1185">Reference proteome</keyword>
<sequence>MSFTFDPYKLRAGDVTEAQDVLMTNPTALNEMERYWASLPRTRGVPLRKDVDPAQMGGLLEDSFILERVAPGVARIRVAGRNIAKLIGIEPRGLPLTAAFLPEARAEVGQYLEKAFTSPGLVELALSSPRAVGQPKLHGKILMLPLRDDHGRVSRIMGVLVMSGRRGMGGRRFALSKEIPARFEPTVGLQVVPNIPTATTRPSLRSVATGPDSKKAGDMPALRLVVSNS</sequence>
<gene>
    <name evidence="1" type="ORF">L0664_06450</name>
</gene>
<evidence type="ECO:0000313" key="1">
    <source>
        <dbReference type="EMBL" id="MCF2870701.1"/>
    </source>
</evidence>
<organism evidence="1 2">
    <name type="scientific">Octadecabacter dasysiphoniae</name>
    <dbReference type="NCBI Taxonomy" id="2909341"/>
    <lineage>
        <taxon>Bacteria</taxon>
        <taxon>Pseudomonadati</taxon>
        <taxon>Pseudomonadota</taxon>
        <taxon>Alphaproteobacteria</taxon>
        <taxon>Rhodobacterales</taxon>
        <taxon>Roseobacteraceae</taxon>
        <taxon>Octadecabacter</taxon>
    </lineage>
</organism>
<evidence type="ECO:0000313" key="2">
    <source>
        <dbReference type="Proteomes" id="UP001200557"/>
    </source>
</evidence>
<protein>
    <submittedName>
        <fullName evidence="1">PAS domain-containing protein</fullName>
    </submittedName>
</protein>
<dbReference type="Pfam" id="PF07310">
    <property type="entry name" value="PAS_5"/>
    <property type="match status" value="1"/>
</dbReference>
<accession>A0ABS9CUU3</accession>
<dbReference type="RefSeq" id="WP_235224798.1">
    <property type="nucleotide sequence ID" value="NZ_JAKGAQ010000001.1"/>
</dbReference>
<proteinExistence type="predicted"/>
<name>A0ABS9CUU3_9RHOB</name>
<comment type="caution">
    <text evidence="1">The sequence shown here is derived from an EMBL/GenBank/DDBJ whole genome shotgun (WGS) entry which is preliminary data.</text>
</comment>
<dbReference type="EMBL" id="JAKGAQ010000001">
    <property type="protein sequence ID" value="MCF2870701.1"/>
    <property type="molecule type" value="Genomic_DNA"/>
</dbReference>
<dbReference type="InterPro" id="IPR009922">
    <property type="entry name" value="DUF1457"/>
</dbReference>
<reference evidence="1 2" key="1">
    <citation type="submission" date="2022-01" db="EMBL/GenBank/DDBJ databases">
        <title>Octadecabacter sp. nov., isolated from a marine alga.</title>
        <authorList>
            <person name="Jin M.S."/>
            <person name="Kim H.M."/>
            <person name="Han D.M."/>
            <person name="Jung J.J."/>
            <person name="Jeon C.O."/>
        </authorList>
    </citation>
    <scope>NUCLEOTIDE SEQUENCE [LARGE SCALE GENOMIC DNA]</scope>
    <source>
        <strain evidence="1 2">G9-8</strain>
    </source>
</reference>
<dbReference type="Proteomes" id="UP001200557">
    <property type="component" value="Unassembled WGS sequence"/>
</dbReference>